<dbReference type="SUPFAM" id="SSF46785">
    <property type="entry name" value="Winged helix' DNA-binding domain"/>
    <property type="match status" value="1"/>
</dbReference>
<dbReference type="InterPro" id="IPR036390">
    <property type="entry name" value="WH_DNA-bd_sf"/>
</dbReference>
<comment type="caution">
    <text evidence="1">The sequence shown here is derived from an EMBL/GenBank/DDBJ whole genome shotgun (WGS) entry which is preliminary data.</text>
</comment>
<accession>A0A0M9AH97</accession>
<proteinExistence type="predicted"/>
<dbReference type="Proteomes" id="UP000037729">
    <property type="component" value="Unassembled WGS sequence"/>
</dbReference>
<dbReference type="EMBL" id="LIUF01000011">
    <property type="protein sequence ID" value="KOX91418.1"/>
    <property type="molecule type" value="Genomic_DNA"/>
</dbReference>
<dbReference type="AlphaFoldDB" id="A0A0M9AH97"/>
<keyword evidence="2" id="KW-1185">Reference proteome</keyword>
<reference evidence="1 2" key="1">
    <citation type="submission" date="2015-08" db="EMBL/GenBank/DDBJ databases">
        <title>Genomes of Isolates from Cabo Rojo, PR.</title>
        <authorList>
            <person name="Sanchez-Nieves R.L."/>
            <person name="Montalvo-Rodriguez R."/>
        </authorList>
    </citation>
    <scope>NUCLEOTIDE SEQUENCE [LARGE SCALE GENOMIC DNA]</scope>
    <source>
        <strain evidence="1 2">SL3</strain>
    </source>
</reference>
<evidence type="ECO:0000313" key="1">
    <source>
        <dbReference type="EMBL" id="KOX91418.1"/>
    </source>
</evidence>
<dbReference type="STRING" id="1705562.AMS69_18755"/>
<sequence>MHHRTEIQQKSLNALTPHQRVVYDIFRDRRPLSPAEIHQKNTEKVDNPRTQRTVRDYLSKMAQYNFVEARGASRDREYSVVMSADIQE</sequence>
<evidence type="ECO:0000313" key="2">
    <source>
        <dbReference type="Proteomes" id="UP000037729"/>
    </source>
</evidence>
<dbReference type="PATRIC" id="fig|1705562.3.peg.56"/>
<organism evidence="1 2">
    <name type="scientific">Haloarcula rubripromontorii</name>
    <dbReference type="NCBI Taxonomy" id="1705562"/>
    <lineage>
        <taxon>Archaea</taxon>
        <taxon>Methanobacteriati</taxon>
        <taxon>Methanobacteriota</taxon>
        <taxon>Stenosarchaea group</taxon>
        <taxon>Halobacteria</taxon>
        <taxon>Halobacteriales</taxon>
        <taxon>Haloarculaceae</taxon>
        <taxon>Haloarcula</taxon>
    </lineage>
</organism>
<name>A0A0M9AH97_9EURY</name>
<gene>
    <name evidence="1" type="ORF">AMS69_18755</name>
</gene>
<dbReference type="InterPro" id="IPR036388">
    <property type="entry name" value="WH-like_DNA-bd_sf"/>
</dbReference>
<protein>
    <submittedName>
        <fullName evidence="1">Uncharacterized protein</fullName>
    </submittedName>
</protein>
<dbReference type="Gene3D" id="1.10.10.10">
    <property type="entry name" value="Winged helix-like DNA-binding domain superfamily/Winged helix DNA-binding domain"/>
    <property type="match status" value="1"/>
</dbReference>